<feature type="compositionally biased region" description="Basic and acidic residues" evidence="2">
    <location>
        <begin position="587"/>
        <end position="598"/>
    </location>
</feature>
<feature type="region of interest" description="Disordered" evidence="2">
    <location>
        <begin position="510"/>
        <end position="544"/>
    </location>
</feature>
<evidence type="ECO:0000313" key="3">
    <source>
        <dbReference type="EMBL" id="ORY33365.1"/>
    </source>
</evidence>
<feature type="region of interest" description="Disordered" evidence="2">
    <location>
        <begin position="225"/>
        <end position="250"/>
    </location>
</feature>
<evidence type="ECO:0000313" key="4">
    <source>
        <dbReference type="Proteomes" id="UP000193986"/>
    </source>
</evidence>
<feature type="compositionally biased region" description="Low complexity" evidence="2">
    <location>
        <begin position="615"/>
        <end position="640"/>
    </location>
</feature>
<feature type="compositionally biased region" description="Basic and acidic residues" evidence="2">
    <location>
        <begin position="296"/>
        <end position="333"/>
    </location>
</feature>
<dbReference type="STRING" id="71784.A0A1Y2BGY9"/>
<organism evidence="3 4">
    <name type="scientific">Naematelia encephala</name>
    <dbReference type="NCBI Taxonomy" id="71784"/>
    <lineage>
        <taxon>Eukaryota</taxon>
        <taxon>Fungi</taxon>
        <taxon>Dikarya</taxon>
        <taxon>Basidiomycota</taxon>
        <taxon>Agaricomycotina</taxon>
        <taxon>Tremellomycetes</taxon>
        <taxon>Tremellales</taxon>
        <taxon>Naemateliaceae</taxon>
        <taxon>Naematelia</taxon>
    </lineage>
</organism>
<keyword evidence="4" id="KW-1185">Reference proteome</keyword>
<feature type="compositionally biased region" description="Low complexity" evidence="2">
    <location>
        <begin position="706"/>
        <end position="715"/>
    </location>
</feature>
<gene>
    <name evidence="3" type="ORF">BCR39DRAFT_463645</name>
</gene>
<accession>A0A1Y2BGY9</accession>
<dbReference type="AlphaFoldDB" id="A0A1Y2BGY9"/>
<evidence type="ECO:0000256" key="1">
    <source>
        <dbReference type="SAM" id="Coils"/>
    </source>
</evidence>
<feature type="coiled-coil region" evidence="1">
    <location>
        <begin position="397"/>
        <end position="431"/>
    </location>
</feature>
<evidence type="ECO:0000256" key="2">
    <source>
        <dbReference type="SAM" id="MobiDB-lite"/>
    </source>
</evidence>
<dbReference type="OrthoDB" id="2548929at2759"/>
<feature type="region of interest" description="Disordered" evidence="2">
    <location>
        <begin position="559"/>
        <end position="640"/>
    </location>
</feature>
<keyword evidence="1" id="KW-0175">Coiled coil</keyword>
<sequence>MACLRSGTSSFGWQLLPRCYYSVGQNDDPELMPVAVTNPSEASFRSHLTELSFRRHLADIREDNEDESSAVPTPDKSHGTDVPPIAPFRFANHVALSLRTPAISYRSLCFLSLAFTSPIGPPIFLADPLTLLKAGQKPHVPKDRVVVFVGFMGHWTLFGMLPKKTEWIWRMLTEGGRDKGRRKGPMDRAGILDMRVVTVKEETADLATPAKPAALGQSLTKLLRKSESTSNMPDLPESRRPSIAPPSDVDPNSPLIVSLKADLASAQAIVTDLKAQVSFHEESVSDAHANLQSTLEDLRTRRKEDDAERQELKSRTKSLEEQKRQAEAGRREAEKKLRAVEAVRDGLEAKIQAAVSEMDDLKAGMAASERAVRIVQEDGARHVVETREAVDGKRSEFGQLEAALDDLDRKTEELGQQVKEAEDKLKAVQEGNKMAPEEEMMMMAAAYEAAAQEGYYHQTSHQWANQAAAYMAEAGMPYLDQTYTARPAQSSGFGHLAKSREEKRVADVSGFEDFGPRAHTPVNDAESDFYGDPGSPNGTAGSFSANLLPQELFRSLEGDATPLHDDEPLPTQQADTRPTDDSDSESADDHSGSNDDVWRSPMTSAPTLDVATKHLGGTRLTPPNLTTTPPALPGLPNLPGSRRWFSGTTSAENISSYSFLHPTTSNDSLSYEASPFAPTSSEKKQLALKWGPLSKYKWAREEQQASRSSSMDLSLGGSGWLGGKPWANGNDHGGDPDEMEGEEDKNERKPFRFFSLRKPPQGSSKE</sequence>
<name>A0A1Y2BGY9_9TREE</name>
<dbReference type="EMBL" id="MCFC01000006">
    <property type="protein sequence ID" value="ORY33365.1"/>
    <property type="molecule type" value="Genomic_DNA"/>
</dbReference>
<comment type="caution">
    <text evidence="3">The sequence shown here is derived from an EMBL/GenBank/DDBJ whole genome shotgun (WGS) entry which is preliminary data.</text>
</comment>
<feature type="region of interest" description="Disordered" evidence="2">
    <location>
        <begin position="699"/>
        <end position="766"/>
    </location>
</feature>
<feature type="region of interest" description="Disordered" evidence="2">
    <location>
        <begin position="283"/>
        <end position="333"/>
    </location>
</feature>
<protein>
    <submittedName>
        <fullName evidence="3">Uncharacterized protein</fullName>
    </submittedName>
</protein>
<reference evidence="3 4" key="1">
    <citation type="submission" date="2016-07" db="EMBL/GenBank/DDBJ databases">
        <title>Pervasive Adenine N6-methylation of Active Genes in Fungi.</title>
        <authorList>
            <consortium name="DOE Joint Genome Institute"/>
            <person name="Mondo S.J."/>
            <person name="Dannebaum R.O."/>
            <person name="Kuo R.C."/>
            <person name="Labutti K."/>
            <person name="Haridas S."/>
            <person name="Kuo A."/>
            <person name="Salamov A."/>
            <person name="Ahrendt S.R."/>
            <person name="Lipzen A."/>
            <person name="Sullivan W."/>
            <person name="Andreopoulos W.B."/>
            <person name="Clum A."/>
            <person name="Lindquist E."/>
            <person name="Daum C."/>
            <person name="Ramamoorthy G.K."/>
            <person name="Gryganskyi A."/>
            <person name="Culley D."/>
            <person name="Magnuson J.K."/>
            <person name="James T.Y."/>
            <person name="O'Malley M.A."/>
            <person name="Stajich J.E."/>
            <person name="Spatafora J.W."/>
            <person name="Visel A."/>
            <person name="Grigoriev I.V."/>
        </authorList>
    </citation>
    <scope>NUCLEOTIDE SEQUENCE [LARGE SCALE GENOMIC DNA]</scope>
    <source>
        <strain evidence="3 4">68-887.2</strain>
    </source>
</reference>
<dbReference type="InParanoid" id="A0A1Y2BGY9"/>
<proteinExistence type="predicted"/>
<dbReference type="Proteomes" id="UP000193986">
    <property type="component" value="Unassembled WGS sequence"/>
</dbReference>